<proteinExistence type="predicted"/>
<dbReference type="RefSeq" id="WP_326296360.1">
    <property type="nucleotide sequence ID" value="NZ_JAYLLH010000005.1"/>
</dbReference>
<feature type="transmembrane region" description="Helical" evidence="1">
    <location>
        <begin position="37"/>
        <end position="59"/>
    </location>
</feature>
<feature type="transmembrane region" description="Helical" evidence="1">
    <location>
        <begin position="232"/>
        <end position="255"/>
    </location>
</feature>
<evidence type="ECO:0000313" key="3">
    <source>
        <dbReference type="Proteomes" id="UP001348149"/>
    </source>
</evidence>
<keyword evidence="3" id="KW-1185">Reference proteome</keyword>
<comment type="caution">
    <text evidence="2">The sequence shown here is derived from an EMBL/GenBank/DDBJ whole genome shotgun (WGS) entry which is preliminary data.</text>
</comment>
<accession>A0ABU6HFH2</accession>
<feature type="transmembrane region" description="Helical" evidence="1">
    <location>
        <begin position="199"/>
        <end position="220"/>
    </location>
</feature>
<dbReference type="EMBL" id="JAYLLH010000005">
    <property type="protein sequence ID" value="MEC3860736.1"/>
    <property type="molecule type" value="Genomic_DNA"/>
</dbReference>
<protein>
    <submittedName>
        <fullName evidence="2">Uncharacterized protein</fullName>
    </submittedName>
</protein>
<evidence type="ECO:0000256" key="1">
    <source>
        <dbReference type="SAM" id="Phobius"/>
    </source>
</evidence>
<reference evidence="2 3" key="1">
    <citation type="submission" date="2024-01" db="EMBL/GenBank/DDBJ databases">
        <title>Mesobacterium rodlantinim sp. nov., isolated from shallow sea hydrothermal systems off Kueishantao Island.</title>
        <authorList>
            <person name="Su Z."/>
            <person name="Tang K."/>
        </authorList>
    </citation>
    <scope>NUCLEOTIDE SEQUENCE [LARGE SCALE GENOMIC DNA]</scope>
    <source>
        <strain evidence="2 3">TK19101</strain>
    </source>
</reference>
<feature type="transmembrane region" description="Helical" evidence="1">
    <location>
        <begin position="139"/>
        <end position="158"/>
    </location>
</feature>
<gene>
    <name evidence="2" type="ORF">VK792_05525</name>
</gene>
<feature type="transmembrane region" description="Helical" evidence="1">
    <location>
        <begin position="71"/>
        <end position="88"/>
    </location>
</feature>
<keyword evidence="1" id="KW-1133">Transmembrane helix</keyword>
<evidence type="ECO:0000313" key="2">
    <source>
        <dbReference type="EMBL" id="MEC3860736.1"/>
    </source>
</evidence>
<name>A0ABU6HFH2_9RHOB</name>
<dbReference type="Proteomes" id="UP001348149">
    <property type="component" value="Unassembled WGS sequence"/>
</dbReference>
<organism evidence="2 3">
    <name type="scientific">Mesobacterium hydrothermale</name>
    <dbReference type="NCBI Taxonomy" id="3111907"/>
    <lineage>
        <taxon>Bacteria</taxon>
        <taxon>Pseudomonadati</taxon>
        <taxon>Pseudomonadota</taxon>
        <taxon>Alphaproteobacteria</taxon>
        <taxon>Rhodobacterales</taxon>
        <taxon>Roseobacteraceae</taxon>
        <taxon>Mesobacterium</taxon>
    </lineage>
</organism>
<sequence length="278" mass="29368">MIKRSFTAGVRAVLVTGLVMTPSVVFPGTAADSTQAIAFVALLAGILTFVEYAGAAPSLIDFRSAPPINRLRFVTLLALLLVVTAVVSDGTGHGGWGSQVAALAAPVGQALDFPFSPVHLLTIADPRNTASGVELVRDAAGLGLVLSSVAVILTLWILKTLDWPLNNGAFNVHVNLPMFDPTSGGDVLARMKRDAQINIALGFLMPFLTPALVGIVSPFVTLLSPAEPETLIWIVSLWAFLPTSLIIRGTALLRVAALIEEKRRRAYAQRGDDGLQIA</sequence>
<keyword evidence="1" id="KW-0812">Transmembrane</keyword>
<keyword evidence="1" id="KW-0472">Membrane</keyword>